<feature type="domain" description="Myb-like" evidence="2">
    <location>
        <begin position="56"/>
        <end position="106"/>
    </location>
</feature>
<protein>
    <submittedName>
        <fullName evidence="4">Uncharacterized protein</fullName>
    </submittedName>
</protein>
<dbReference type="SMART" id="SM00717">
    <property type="entry name" value="SANT"/>
    <property type="match status" value="3"/>
</dbReference>
<dbReference type="PROSITE" id="PS50090">
    <property type="entry name" value="MYB_LIKE"/>
    <property type="match status" value="3"/>
</dbReference>
<reference evidence="5" key="1">
    <citation type="journal article" date="2017" name="Nat. Microbiol.">
        <title>Global analysis of biosynthetic gene clusters reveals vast potential of secondary metabolite production in Penicillium species.</title>
        <authorList>
            <person name="Nielsen J.C."/>
            <person name="Grijseels S."/>
            <person name="Prigent S."/>
            <person name="Ji B."/>
            <person name="Dainat J."/>
            <person name="Nielsen K.F."/>
            <person name="Frisvad J.C."/>
            <person name="Workman M."/>
            <person name="Nielsen J."/>
        </authorList>
    </citation>
    <scope>NUCLEOTIDE SEQUENCE [LARGE SCALE GENOMIC DNA]</scope>
    <source>
        <strain evidence="5">IBT 29486</strain>
    </source>
</reference>
<name>A0A1V6S6G9_9EURO</name>
<dbReference type="GO" id="GO:0005634">
    <property type="term" value="C:nucleus"/>
    <property type="evidence" value="ECO:0007669"/>
    <property type="project" value="TreeGrafter"/>
</dbReference>
<dbReference type="AlphaFoldDB" id="A0A1V6S6G9"/>
<evidence type="ECO:0000313" key="5">
    <source>
        <dbReference type="Proteomes" id="UP000191518"/>
    </source>
</evidence>
<feature type="domain" description="HTH myb-type" evidence="3">
    <location>
        <begin position="115"/>
        <end position="162"/>
    </location>
</feature>
<dbReference type="GO" id="GO:0000978">
    <property type="term" value="F:RNA polymerase II cis-regulatory region sequence-specific DNA binding"/>
    <property type="evidence" value="ECO:0007669"/>
    <property type="project" value="TreeGrafter"/>
</dbReference>
<proteinExistence type="predicted"/>
<dbReference type="PANTHER" id="PTHR45614">
    <property type="entry name" value="MYB PROTEIN-RELATED"/>
    <property type="match status" value="1"/>
</dbReference>
<comment type="caution">
    <text evidence="4">The sequence shown here is derived from an EMBL/GenBank/DDBJ whole genome shotgun (WGS) entry which is preliminary data.</text>
</comment>
<organism evidence="4 5">
    <name type="scientific">Penicillium vulpinum</name>
    <dbReference type="NCBI Taxonomy" id="29845"/>
    <lineage>
        <taxon>Eukaryota</taxon>
        <taxon>Fungi</taxon>
        <taxon>Dikarya</taxon>
        <taxon>Ascomycota</taxon>
        <taxon>Pezizomycotina</taxon>
        <taxon>Eurotiomycetes</taxon>
        <taxon>Eurotiomycetidae</taxon>
        <taxon>Eurotiales</taxon>
        <taxon>Aspergillaceae</taxon>
        <taxon>Penicillium</taxon>
    </lineage>
</organism>
<accession>A0A1V6S6G9</accession>
<feature type="compositionally biased region" description="Acidic residues" evidence="1">
    <location>
        <begin position="213"/>
        <end position="227"/>
    </location>
</feature>
<dbReference type="Gene3D" id="1.10.10.60">
    <property type="entry name" value="Homeodomain-like"/>
    <property type="match status" value="3"/>
</dbReference>
<dbReference type="InterPro" id="IPR017930">
    <property type="entry name" value="Myb_dom"/>
</dbReference>
<dbReference type="STRING" id="29845.A0A1V6S6G9"/>
<dbReference type="InterPro" id="IPR001005">
    <property type="entry name" value="SANT/Myb"/>
</dbReference>
<feature type="domain" description="Myb-like" evidence="2">
    <location>
        <begin position="1"/>
        <end position="55"/>
    </location>
</feature>
<feature type="domain" description="Myb-like" evidence="2">
    <location>
        <begin position="107"/>
        <end position="158"/>
    </location>
</feature>
<sequence>MPRERRRWTAEEDACLQEAVREAIDQSRPLLWREIAKSVPKRSNKDCRRRWCNSLSGSLVKGSWTESEDERMWTAVQKHGSQWVSVAQDVRTRNPDQCSSHWSQTLNPDIDVSEWSLQDDETLLLAVQRHGTAWATIAVKFLPGRTTLAIRNRFNALNARNKKSGYTTSVKLKDIQEVKHHVTRALRNREGGRRPYSGTTSHSIDEKDGNSGDAEDGDSEDAEDGDESYAHWQNESLGLAMPSGGSPKTSGSFAWLRVSSLEEPDTPLDHPYNPEMSSVPMLTRTSQDSTSGILASVFTSEFPEYNDYANFAEVSTSVPRSTSNPGLQDPAQSSSRNTDRLLLHMEASSLDNGHTGFLPFESSLGCCSQSQPVFPIPTTGELPTSQSDLELGAIPFLSSPLTSRELTGPTDLTAGGGLNAPEQGQSGGPLRRISIDMECTPQELSQIMNIIVGIARKVTLNVNS</sequence>
<evidence type="ECO:0000313" key="4">
    <source>
        <dbReference type="EMBL" id="OQE09466.1"/>
    </source>
</evidence>
<keyword evidence="5" id="KW-1185">Reference proteome</keyword>
<dbReference type="Pfam" id="PF00249">
    <property type="entry name" value="Myb_DNA-binding"/>
    <property type="match status" value="1"/>
</dbReference>
<dbReference type="Proteomes" id="UP000191518">
    <property type="component" value="Unassembled WGS sequence"/>
</dbReference>
<dbReference type="CDD" id="cd00167">
    <property type="entry name" value="SANT"/>
    <property type="match status" value="3"/>
</dbReference>
<feature type="region of interest" description="Disordered" evidence="1">
    <location>
        <begin position="183"/>
        <end position="228"/>
    </location>
</feature>
<dbReference type="OrthoDB" id="2143914at2759"/>
<dbReference type="GO" id="GO:0000981">
    <property type="term" value="F:DNA-binding transcription factor activity, RNA polymerase II-specific"/>
    <property type="evidence" value="ECO:0007669"/>
    <property type="project" value="TreeGrafter"/>
</dbReference>
<gene>
    <name evidence="4" type="ORF">PENVUL_c006G07680</name>
</gene>
<dbReference type="GO" id="GO:0045944">
    <property type="term" value="P:positive regulation of transcription by RNA polymerase II"/>
    <property type="evidence" value="ECO:0007669"/>
    <property type="project" value="TreeGrafter"/>
</dbReference>
<evidence type="ECO:0000259" key="2">
    <source>
        <dbReference type="PROSITE" id="PS50090"/>
    </source>
</evidence>
<evidence type="ECO:0000259" key="3">
    <source>
        <dbReference type="PROSITE" id="PS51294"/>
    </source>
</evidence>
<dbReference type="PANTHER" id="PTHR45614:SF25">
    <property type="entry name" value="MYB PROTEIN"/>
    <property type="match status" value="1"/>
</dbReference>
<dbReference type="InterPro" id="IPR009057">
    <property type="entry name" value="Homeodomain-like_sf"/>
</dbReference>
<evidence type="ECO:0000256" key="1">
    <source>
        <dbReference type="SAM" id="MobiDB-lite"/>
    </source>
</evidence>
<feature type="domain" description="HTH myb-type" evidence="3">
    <location>
        <begin position="58"/>
        <end position="110"/>
    </location>
</feature>
<dbReference type="SUPFAM" id="SSF46689">
    <property type="entry name" value="Homeodomain-like"/>
    <property type="match status" value="2"/>
</dbReference>
<dbReference type="EMBL" id="MDYP01000006">
    <property type="protein sequence ID" value="OQE09466.1"/>
    <property type="molecule type" value="Genomic_DNA"/>
</dbReference>
<feature type="domain" description="HTH myb-type" evidence="3">
    <location>
        <begin position="1"/>
        <end position="56"/>
    </location>
</feature>
<dbReference type="Pfam" id="PF13921">
    <property type="entry name" value="Myb_DNA-bind_6"/>
    <property type="match status" value="1"/>
</dbReference>
<feature type="region of interest" description="Disordered" evidence="1">
    <location>
        <begin position="316"/>
        <end position="336"/>
    </location>
</feature>
<dbReference type="GO" id="GO:0000278">
    <property type="term" value="P:mitotic cell cycle"/>
    <property type="evidence" value="ECO:0007669"/>
    <property type="project" value="TreeGrafter"/>
</dbReference>
<dbReference type="PROSITE" id="PS51294">
    <property type="entry name" value="HTH_MYB"/>
    <property type="match status" value="3"/>
</dbReference>
<dbReference type="InterPro" id="IPR050560">
    <property type="entry name" value="MYB_TF"/>
</dbReference>
<feature type="region of interest" description="Disordered" evidence="1">
    <location>
        <begin position="400"/>
        <end position="430"/>
    </location>
</feature>